<proteinExistence type="predicted"/>
<gene>
    <name evidence="1" type="ORF">AVEN_11941_1</name>
</gene>
<keyword evidence="2" id="KW-1185">Reference proteome</keyword>
<accession>A0A4Y2L3E4</accession>
<organism evidence="1 2">
    <name type="scientific">Araneus ventricosus</name>
    <name type="common">Orbweaver spider</name>
    <name type="synonym">Epeira ventricosa</name>
    <dbReference type="NCBI Taxonomy" id="182803"/>
    <lineage>
        <taxon>Eukaryota</taxon>
        <taxon>Metazoa</taxon>
        <taxon>Ecdysozoa</taxon>
        <taxon>Arthropoda</taxon>
        <taxon>Chelicerata</taxon>
        <taxon>Arachnida</taxon>
        <taxon>Araneae</taxon>
        <taxon>Araneomorphae</taxon>
        <taxon>Entelegynae</taxon>
        <taxon>Araneoidea</taxon>
        <taxon>Araneidae</taxon>
        <taxon>Araneus</taxon>
    </lineage>
</organism>
<evidence type="ECO:0000313" key="2">
    <source>
        <dbReference type="Proteomes" id="UP000499080"/>
    </source>
</evidence>
<dbReference type="AlphaFoldDB" id="A0A4Y2L3E4"/>
<dbReference type="Proteomes" id="UP000499080">
    <property type="component" value="Unassembled WGS sequence"/>
</dbReference>
<protein>
    <submittedName>
        <fullName evidence="1">Uncharacterized protein</fullName>
    </submittedName>
</protein>
<sequence length="139" mass="15712">MDGEKTILGTNGMEWSTDLPALYGPALMEQHTSFKQGIHRSSKIEFLEHEEGKGYRQDGCLSIDCSRRDLTLTRFLSGHSRSLTFSVNSKCFEICPKCTAEQATPDHILARLGLSQQDLVPNPLLTLDFFRVHRLMDLI</sequence>
<reference evidence="1 2" key="1">
    <citation type="journal article" date="2019" name="Sci. Rep.">
        <title>Orb-weaving spider Araneus ventricosus genome elucidates the spidroin gene catalogue.</title>
        <authorList>
            <person name="Kono N."/>
            <person name="Nakamura H."/>
            <person name="Ohtoshi R."/>
            <person name="Moran D.A.P."/>
            <person name="Shinohara A."/>
            <person name="Yoshida Y."/>
            <person name="Fujiwara M."/>
            <person name="Mori M."/>
            <person name="Tomita M."/>
            <person name="Arakawa K."/>
        </authorList>
    </citation>
    <scope>NUCLEOTIDE SEQUENCE [LARGE SCALE GENOMIC DNA]</scope>
</reference>
<dbReference type="OrthoDB" id="6557000at2759"/>
<dbReference type="EMBL" id="BGPR01005307">
    <property type="protein sequence ID" value="GBN08939.1"/>
    <property type="molecule type" value="Genomic_DNA"/>
</dbReference>
<evidence type="ECO:0000313" key="1">
    <source>
        <dbReference type="EMBL" id="GBN08939.1"/>
    </source>
</evidence>
<name>A0A4Y2L3E4_ARAVE</name>
<comment type="caution">
    <text evidence="1">The sequence shown here is derived from an EMBL/GenBank/DDBJ whole genome shotgun (WGS) entry which is preliminary data.</text>
</comment>